<feature type="transmembrane region" description="Helical" evidence="7">
    <location>
        <begin position="434"/>
        <end position="456"/>
    </location>
</feature>
<keyword evidence="6" id="KW-0813">Transport</keyword>
<feature type="domain" description="Cytochrome oxidase subunit I profile" evidence="8">
    <location>
        <begin position="24"/>
        <end position="580"/>
    </location>
</feature>
<dbReference type="RefSeq" id="WP_092048054.1">
    <property type="nucleotide sequence ID" value="NZ_FOQD01000003.1"/>
</dbReference>
<protein>
    <submittedName>
        <fullName evidence="9">Cytochrome c oxidase subunit 1</fullName>
    </submittedName>
</protein>
<dbReference type="PROSITE" id="PS50855">
    <property type="entry name" value="COX1"/>
    <property type="match status" value="1"/>
</dbReference>
<feature type="transmembrane region" description="Helical" evidence="7">
    <location>
        <begin position="368"/>
        <end position="388"/>
    </location>
</feature>
<keyword evidence="5 7" id="KW-0472">Membrane</keyword>
<feature type="transmembrane region" description="Helical" evidence="7">
    <location>
        <begin position="520"/>
        <end position="542"/>
    </location>
</feature>
<dbReference type="EMBL" id="FOQD01000003">
    <property type="protein sequence ID" value="SFH79516.1"/>
    <property type="molecule type" value="Genomic_DNA"/>
</dbReference>
<dbReference type="Gene3D" id="1.20.210.10">
    <property type="entry name" value="Cytochrome c oxidase-like, subunit I domain"/>
    <property type="match status" value="1"/>
</dbReference>
<feature type="transmembrane region" description="Helical" evidence="7">
    <location>
        <begin position="337"/>
        <end position="356"/>
    </location>
</feature>
<dbReference type="InterPro" id="IPR023615">
    <property type="entry name" value="Cyt_c_Oxase_su1_BS"/>
</dbReference>
<evidence type="ECO:0000256" key="3">
    <source>
        <dbReference type="ARBA" id="ARBA00022692"/>
    </source>
</evidence>
<proteinExistence type="inferred from homology"/>
<dbReference type="GO" id="GO:0020037">
    <property type="term" value="F:heme binding"/>
    <property type="evidence" value="ECO:0007669"/>
    <property type="project" value="InterPro"/>
</dbReference>
<evidence type="ECO:0000313" key="9">
    <source>
        <dbReference type="EMBL" id="SFH79516.1"/>
    </source>
</evidence>
<dbReference type="Pfam" id="PF00115">
    <property type="entry name" value="COX1"/>
    <property type="match status" value="1"/>
</dbReference>
<dbReference type="GO" id="GO:0009060">
    <property type="term" value="P:aerobic respiration"/>
    <property type="evidence" value="ECO:0007669"/>
    <property type="project" value="InterPro"/>
</dbReference>
<evidence type="ECO:0000259" key="8">
    <source>
        <dbReference type="PROSITE" id="PS50855"/>
    </source>
</evidence>
<feature type="transmembrane region" description="Helical" evidence="7">
    <location>
        <begin position="306"/>
        <end position="325"/>
    </location>
</feature>
<evidence type="ECO:0000256" key="7">
    <source>
        <dbReference type="SAM" id="Phobius"/>
    </source>
</evidence>
<feature type="transmembrane region" description="Helical" evidence="7">
    <location>
        <begin position="400"/>
        <end position="422"/>
    </location>
</feature>
<organism evidence="9 10">
    <name type="scientific">Planctomicrobium piriforme</name>
    <dbReference type="NCBI Taxonomy" id="1576369"/>
    <lineage>
        <taxon>Bacteria</taxon>
        <taxon>Pseudomonadati</taxon>
        <taxon>Planctomycetota</taxon>
        <taxon>Planctomycetia</taxon>
        <taxon>Planctomycetales</taxon>
        <taxon>Planctomycetaceae</taxon>
        <taxon>Planctomicrobium</taxon>
    </lineage>
</organism>
<feature type="transmembrane region" description="Helical" evidence="7">
    <location>
        <begin position="238"/>
        <end position="263"/>
    </location>
</feature>
<keyword evidence="6" id="KW-0349">Heme</keyword>
<dbReference type="PROSITE" id="PS00077">
    <property type="entry name" value="COX1_CUB"/>
    <property type="match status" value="1"/>
</dbReference>
<keyword evidence="6" id="KW-0408">Iron</keyword>
<keyword evidence="2 6" id="KW-0679">Respiratory chain</keyword>
<comment type="similarity">
    <text evidence="6">Belongs to the heme-copper respiratory oxidase family.</text>
</comment>
<keyword evidence="6" id="KW-0249">Electron transport</keyword>
<feature type="transmembrane region" description="Helical" evidence="7">
    <location>
        <begin position="103"/>
        <end position="126"/>
    </location>
</feature>
<evidence type="ECO:0000256" key="6">
    <source>
        <dbReference type="RuleBase" id="RU000370"/>
    </source>
</evidence>
<dbReference type="InterPro" id="IPR023616">
    <property type="entry name" value="Cyt_c_oxase-like_su1_dom"/>
</dbReference>
<evidence type="ECO:0000256" key="1">
    <source>
        <dbReference type="ARBA" id="ARBA00004141"/>
    </source>
</evidence>
<feature type="transmembrane region" description="Helical" evidence="7">
    <location>
        <begin position="42"/>
        <end position="62"/>
    </location>
</feature>
<evidence type="ECO:0000313" key="10">
    <source>
        <dbReference type="Proteomes" id="UP000199518"/>
    </source>
</evidence>
<reference evidence="10" key="1">
    <citation type="submission" date="2016-10" db="EMBL/GenBank/DDBJ databases">
        <authorList>
            <person name="Varghese N."/>
            <person name="Submissions S."/>
        </authorList>
    </citation>
    <scope>NUCLEOTIDE SEQUENCE [LARGE SCALE GENOMIC DNA]</scope>
    <source>
        <strain evidence="10">DSM 26348</strain>
    </source>
</reference>
<dbReference type="OrthoDB" id="9759913at2"/>
<dbReference type="PANTHER" id="PTHR10422">
    <property type="entry name" value="CYTOCHROME C OXIDASE SUBUNIT 1"/>
    <property type="match status" value="1"/>
</dbReference>
<dbReference type="InterPro" id="IPR036927">
    <property type="entry name" value="Cyt_c_oxase-like_su1_sf"/>
</dbReference>
<dbReference type="GO" id="GO:0022904">
    <property type="term" value="P:respiratory electron transport chain"/>
    <property type="evidence" value="ECO:0007669"/>
    <property type="project" value="TreeGrafter"/>
</dbReference>
<dbReference type="SUPFAM" id="SSF81442">
    <property type="entry name" value="Cytochrome c oxidase subunit I-like"/>
    <property type="match status" value="1"/>
</dbReference>
<dbReference type="GO" id="GO:0015990">
    <property type="term" value="P:electron transport coupled proton transport"/>
    <property type="evidence" value="ECO:0007669"/>
    <property type="project" value="TreeGrafter"/>
</dbReference>
<dbReference type="GO" id="GO:0004129">
    <property type="term" value="F:cytochrome-c oxidase activity"/>
    <property type="evidence" value="ECO:0007669"/>
    <property type="project" value="InterPro"/>
</dbReference>
<dbReference type="STRING" id="1576369.SAMN05421753_10316"/>
<evidence type="ECO:0000256" key="5">
    <source>
        <dbReference type="ARBA" id="ARBA00023136"/>
    </source>
</evidence>
<name>A0A1I3CYR8_9PLAN</name>
<keyword evidence="4 7" id="KW-1133">Transmembrane helix</keyword>
<dbReference type="AlphaFoldDB" id="A0A1I3CYR8"/>
<evidence type="ECO:0000256" key="2">
    <source>
        <dbReference type="ARBA" id="ARBA00022660"/>
    </source>
</evidence>
<evidence type="ECO:0000256" key="4">
    <source>
        <dbReference type="ARBA" id="ARBA00022989"/>
    </source>
</evidence>
<feature type="transmembrane region" description="Helical" evidence="7">
    <location>
        <begin position="197"/>
        <end position="217"/>
    </location>
</feature>
<dbReference type="PANTHER" id="PTHR10422:SF18">
    <property type="entry name" value="CYTOCHROME C OXIDASE SUBUNIT 1"/>
    <property type="match status" value="1"/>
</dbReference>
<comment type="subcellular location">
    <subcellularLocation>
        <location evidence="1">Membrane</location>
        <topology evidence="1">Multi-pass membrane protein</topology>
    </subcellularLocation>
</comment>
<keyword evidence="6" id="KW-0479">Metal-binding</keyword>
<feature type="transmembrane region" description="Helical" evidence="7">
    <location>
        <begin position="477"/>
        <end position="500"/>
    </location>
</feature>
<sequence>MSSITLPHAAAHEQPADRDNHLALLKQVFWFSTDHKVIGIQFLLTTMVMLMVGGALALGIRWQLAFPWEQMPIFGQLIAKNIAAGGQITPEFYTMLFTMHATIMIFLVIIPVLAGAFGNFLIPLMIGADDMAFPLLNALSYWFMWPAIVCFGLAMGLGGEASGVRGGLNAGAAQGWTSYPLLSALPQAAPGAEAAQFWWLLGVTFVGVSSMMGSVNYMTTIINMRAPGMTLFRMPLTIWAMFITAILQAFALPVLTAAGFMLISDRSLGTGFFKPSGIVVNNADPTIGGGQPLLWQHLFWFYSHPAVYIMLLPAMGMVSDMLACMCRKPIFGYKPMVYSMAAIAGLGFVVWGHHMFTSGMNPALGMTFMISTVMIALPSAVKVFNWIGTIWGGRPEFNTVFLNCVAFVSMFIVGGLSGIFMAAVPVDVYFHDTYFIVAHFHYVLFGATLFGVFAAIHFWYPKMFGRMMNEPAGKLHFLLTFIGFNGTFFPMHLLGIGGMPRRYANPYLYPYLEHLLPMNQLMTVCAILMGFAQFLLIGNFILSWFSRRPSGRNPWHANGLEWMAPSPPGHGNFDIPPICFRGPYEYSNPSHGEDYWPQWEPPTGVPKKDSAGH</sequence>
<dbReference type="GO" id="GO:0016020">
    <property type="term" value="C:membrane"/>
    <property type="evidence" value="ECO:0007669"/>
    <property type="project" value="UniProtKB-SubCell"/>
</dbReference>
<keyword evidence="10" id="KW-1185">Reference proteome</keyword>
<feature type="transmembrane region" description="Helical" evidence="7">
    <location>
        <begin position="138"/>
        <end position="158"/>
    </location>
</feature>
<dbReference type="InterPro" id="IPR000883">
    <property type="entry name" value="Cyt_C_Oxase_1"/>
</dbReference>
<keyword evidence="3 6" id="KW-0812">Transmembrane</keyword>
<gene>
    <name evidence="9" type="ORF">SAMN05421753_10316</name>
</gene>
<dbReference type="Proteomes" id="UP000199518">
    <property type="component" value="Unassembled WGS sequence"/>
</dbReference>
<dbReference type="PRINTS" id="PR01165">
    <property type="entry name" value="CYCOXIDASEI"/>
</dbReference>
<accession>A0A1I3CYR8</accession>